<organism evidence="2 3">
    <name type="scientific">Trifolium pratense</name>
    <name type="common">Red clover</name>
    <dbReference type="NCBI Taxonomy" id="57577"/>
    <lineage>
        <taxon>Eukaryota</taxon>
        <taxon>Viridiplantae</taxon>
        <taxon>Streptophyta</taxon>
        <taxon>Embryophyta</taxon>
        <taxon>Tracheophyta</taxon>
        <taxon>Spermatophyta</taxon>
        <taxon>Magnoliopsida</taxon>
        <taxon>eudicotyledons</taxon>
        <taxon>Gunneridae</taxon>
        <taxon>Pentapetalae</taxon>
        <taxon>rosids</taxon>
        <taxon>fabids</taxon>
        <taxon>Fabales</taxon>
        <taxon>Fabaceae</taxon>
        <taxon>Papilionoideae</taxon>
        <taxon>50 kb inversion clade</taxon>
        <taxon>NPAAA clade</taxon>
        <taxon>Hologalegina</taxon>
        <taxon>IRL clade</taxon>
        <taxon>Trifolieae</taxon>
        <taxon>Trifolium</taxon>
    </lineage>
</organism>
<dbReference type="InterPro" id="IPR032675">
    <property type="entry name" value="LRR_dom_sf"/>
</dbReference>
<accession>A0A2K3LKC8</accession>
<proteinExistence type="predicted"/>
<dbReference type="AlphaFoldDB" id="A0A2K3LKC8"/>
<protein>
    <submittedName>
        <fullName evidence="2">Disease resistance protein (TIR-NBS-LRR class)</fullName>
    </submittedName>
</protein>
<dbReference type="ExpressionAtlas" id="A0A2K3LKC8">
    <property type="expression patterns" value="baseline"/>
</dbReference>
<dbReference type="InterPro" id="IPR001611">
    <property type="entry name" value="Leu-rich_rpt"/>
</dbReference>
<dbReference type="Gene3D" id="3.80.10.10">
    <property type="entry name" value="Ribonuclease Inhibitor"/>
    <property type="match status" value="3"/>
</dbReference>
<reference evidence="2 3" key="2">
    <citation type="journal article" date="2017" name="Front. Plant Sci.">
        <title>Gene Classification and Mining of Molecular Markers Useful in Red Clover (Trifolium pratense) Breeding.</title>
        <authorList>
            <person name="Istvanek J."/>
            <person name="Dluhosova J."/>
            <person name="Dluhos P."/>
            <person name="Patkova L."/>
            <person name="Nedelnik J."/>
            <person name="Repkova J."/>
        </authorList>
    </citation>
    <scope>NUCLEOTIDE SEQUENCE [LARGE SCALE GENOMIC DNA]</scope>
    <source>
        <strain evidence="3">cv. Tatra</strain>
        <tissue evidence="2">Young leaves</tissue>
    </source>
</reference>
<reference evidence="2 3" key="1">
    <citation type="journal article" date="2014" name="Am. J. Bot.">
        <title>Genome assembly and annotation for red clover (Trifolium pratense; Fabaceae).</title>
        <authorList>
            <person name="Istvanek J."/>
            <person name="Jaros M."/>
            <person name="Krenek A."/>
            <person name="Repkova J."/>
        </authorList>
    </citation>
    <scope>NUCLEOTIDE SEQUENCE [LARGE SCALE GENOMIC DNA]</scope>
    <source>
        <strain evidence="3">cv. Tatra</strain>
        <tissue evidence="2">Young leaves</tissue>
    </source>
</reference>
<dbReference type="Pfam" id="PF13855">
    <property type="entry name" value="LRR_8"/>
    <property type="match status" value="1"/>
</dbReference>
<dbReference type="STRING" id="57577.A0A2K3LKC8"/>
<feature type="transmembrane region" description="Helical" evidence="1">
    <location>
        <begin position="263"/>
        <end position="284"/>
    </location>
</feature>
<keyword evidence="1" id="KW-1133">Transmembrane helix</keyword>
<keyword evidence="1" id="KW-0472">Membrane</keyword>
<evidence type="ECO:0000256" key="1">
    <source>
        <dbReference type="SAM" id="Phobius"/>
    </source>
</evidence>
<dbReference type="Proteomes" id="UP000236291">
    <property type="component" value="Unassembled WGS sequence"/>
</dbReference>
<dbReference type="PANTHER" id="PTHR47186:SF3">
    <property type="entry name" value="OS09G0267800 PROTEIN"/>
    <property type="match status" value="1"/>
</dbReference>
<dbReference type="SUPFAM" id="SSF52058">
    <property type="entry name" value="L domain-like"/>
    <property type="match status" value="1"/>
</dbReference>
<comment type="caution">
    <text evidence="2">The sequence shown here is derived from an EMBL/GenBank/DDBJ whole genome shotgun (WGS) entry which is preliminary data.</text>
</comment>
<dbReference type="EMBL" id="ASHM01035122">
    <property type="protein sequence ID" value="PNX78998.1"/>
    <property type="molecule type" value="Genomic_DNA"/>
</dbReference>
<dbReference type="PANTHER" id="PTHR47186">
    <property type="entry name" value="LEUCINE-RICH REPEAT-CONTAINING PROTEIN 57"/>
    <property type="match status" value="1"/>
</dbReference>
<evidence type="ECO:0000313" key="2">
    <source>
        <dbReference type="EMBL" id="PNX78998.1"/>
    </source>
</evidence>
<gene>
    <name evidence="2" type="ORF">L195_g034981</name>
</gene>
<evidence type="ECO:0000313" key="3">
    <source>
        <dbReference type="Proteomes" id="UP000236291"/>
    </source>
</evidence>
<name>A0A2K3LKC8_TRIPR</name>
<sequence>MDLSNSKNLKMTPCFKGMQNLERLDLSGCISLWHVHSSIGLLTELQFLSFQNCSSLACFDFGIASKLSSLRVLCLSCCTKLENTPDFRGLSNLEYLDMDQCTSLYTIHKSIGDLTKLRFLSLRGCTNLAKLPDSFNDMTFLMTLDLSGCSKFTNLPLGSIFGSQTQQSLIFIDLSFCNISQVPDAIGELRGLERLNLQGNNFTGLPSTIQRLSSLSYLNLSHCHKLCSFPKLPIESGQTDSVGRYFKTTSGSRDHRNLITSSVALTVFFFGLITYVVVFLFGLITNLTVSVSQHQSVSSTLPHPFYLSFESEHTEECFEMPLNLERGAQITFKANQRVIMKEWGMHMLTKKDLEDSEEENKDLRKYHPILVIDNVEESNNKFEPKIQLPYNWLLSDKDEAMIVETKRKEIDLSNLGLLTN</sequence>
<keyword evidence="1" id="KW-0812">Transmembrane</keyword>